<dbReference type="AlphaFoldDB" id="A0A3B0AZW0"/>
<keyword evidence="2" id="KW-1185">Reference proteome</keyword>
<reference evidence="1 2" key="1">
    <citation type="journal article" date="2007" name="Int. J. Syst. Evol. Microbiol.">
        <title>Paenibacillus ginsengarvi sp. nov., isolated from soil from ginseng cultivation.</title>
        <authorList>
            <person name="Yoon M.H."/>
            <person name="Ten L.N."/>
            <person name="Im W.T."/>
        </authorList>
    </citation>
    <scope>NUCLEOTIDE SEQUENCE [LARGE SCALE GENOMIC DNA]</scope>
    <source>
        <strain evidence="1 2">KCTC 13059</strain>
    </source>
</reference>
<gene>
    <name evidence="1" type="ORF">D7M11_31660</name>
</gene>
<comment type="caution">
    <text evidence="1">The sequence shown here is derived from an EMBL/GenBank/DDBJ whole genome shotgun (WGS) entry which is preliminary data.</text>
</comment>
<sequence length="151" mass="17208">MYEGANYALGDQLTKRKRSRLRRSFRLDATSDVFAYLDTTPIGHWRTGIVIASEGIVMKNPRFVSDGKQSRVDWETLLNHPEPDLASRFGMWFGDFQLFLTTSSFPADRLVRLIIDLRDGLFLLRSDAANEEAEPAETVSLSGYQARIVDY</sequence>
<evidence type="ECO:0000313" key="1">
    <source>
        <dbReference type="EMBL" id="RKN66033.1"/>
    </source>
</evidence>
<organism evidence="1 2">
    <name type="scientific">Paenibacillus ginsengarvi</name>
    <dbReference type="NCBI Taxonomy" id="400777"/>
    <lineage>
        <taxon>Bacteria</taxon>
        <taxon>Bacillati</taxon>
        <taxon>Bacillota</taxon>
        <taxon>Bacilli</taxon>
        <taxon>Bacillales</taxon>
        <taxon>Paenibacillaceae</taxon>
        <taxon>Paenibacillus</taxon>
    </lineage>
</organism>
<name>A0A3B0AZW0_9BACL</name>
<protein>
    <submittedName>
        <fullName evidence="1">Uncharacterized protein</fullName>
    </submittedName>
</protein>
<dbReference type="EMBL" id="RBAH01000035">
    <property type="protein sequence ID" value="RKN66033.1"/>
    <property type="molecule type" value="Genomic_DNA"/>
</dbReference>
<accession>A0A3B0AZW0</accession>
<dbReference type="Proteomes" id="UP000282311">
    <property type="component" value="Unassembled WGS sequence"/>
</dbReference>
<evidence type="ECO:0000313" key="2">
    <source>
        <dbReference type="Proteomes" id="UP000282311"/>
    </source>
</evidence>
<proteinExistence type="predicted"/>